<dbReference type="Pfam" id="PF05199">
    <property type="entry name" value="GMC_oxred_C"/>
    <property type="match status" value="1"/>
</dbReference>
<dbReference type="InterPro" id="IPR012132">
    <property type="entry name" value="GMC_OxRdtase"/>
</dbReference>
<organism evidence="6">
    <name type="scientific">Homalodisca liturata</name>
    <dbReference type="NCBI Taxonomy" id="320908"/>
    <lineage>
        <taxon>Eukaryota</taxon>
        <taxon>Metazoa</taxon>
        <taxon>Ecdysozoa</taxon>
        <taxon>Arthropoda</taxon>
        <taxon>Hexapoda</taxon>
        <taxon>Insecta</taxon>
        <taxon>Pterygota</taxon>
        <taxon>Neoptera</taxon>
        <taxon>Paraneoptera</taxon>
        <taxon>Hemiptera</taxon>
        <taxon>Auchenorrhyncha</taxon>
        <taxon>Membracoidea</taxon>
        <taxon>Cicadellidae</taxon>
        <taxon>Cicadellinae</taxon>
        <taxon>Proconiini</taxon>
        <taxon>Homalodisca</taxon>
    </lineage>
</organism>
<keyword evidence="3" id="KW-0285">Flavoprotein</keyword>
<dbReference type="PROSITE" id="PS00624">
    <property type="entry name" value="GMC_OXRED_2"/>
    <property type="match status" value="1"/>
</dbReference>
<comment type="cofactor">
    <cofactor evidence="1">
        <name>FAD</name>
        <dbReference type="ChEBI" id="CHEBI:57692"/>
    </cofactor>
</comment>
<dbReference type="InterPro" id="IPR007867">
    <property type="entry name" value="GMC_OxRtase_C"/>
</dbReference>
<dbReference type="InterPro" id="IPR036188">
    <property type="entry name" value="FAD/NAD-bd_sf"/>
</dbReference>
<gene>
    <name evidence="6" type="ORF">g.20541</name>
</gene>
<dbReference type="PANTHER" id="PTHR11552:SF147">
    <property type="entry name" value="CHOLINE DEHYDROGENASE, MITOCHONDRIAL"/>
    <property type="match status" value="1"/>
</dbReference>
<proteinExistence type="inferred from homology"/>
<evidence type="ECO:0000313" key="6">
    <source>
        <dbReference type="EMBL" id="JAS78555.1"/>
    </source>
</evidence>
<evidence type="ECO:0000256" key="4">
    <source>
        <dbReference type="ARBA" id="ARBA00022827"/>
    </source>
</evidence>
<sequence>MEELGYKFNSDCNGESQLGFVSLQGTIIDGKRCSSAKAFLSPAKDRENLKVSKHSLVTRIIIDEATLTATGVEFINSRGETVVVRARKEIIVSAGAINSPQLLMLSGIGPENELTNLGIKVLKDLKVGENLQDHMLMTGILISVNYTKPIKSAEEKMFEYLMSSSGRYSNMGFLSTSMFIDVDGDDYPDVQFHNIDCDHDSEDEVERLVITSYYIDREIAQAYIEANKNRHIVLTMPTLMRQKSRGRVCLNSSDPQDQPKIICGYLTHEDDINVFLKAIEFVENLINTKAMKSMDARLHRIDIPDCSHHDFPSEAYWRCSLKYMVTTTYHPTSTCKMGPSGDPDAVVDPRLRVHGIKCLRVADASIMPNIVTGNTNAPSIMIGERAADFIKEDCS</sequence>
<name>A0A1B6HV98_9HEMI</name>
<dbReference type="Gene3D" id="3.50.50.60">
    <property type="entry name" value="FAD/NAD(P)-binding domain"/>
    <property type="match status" value="1"/>
</dbReference>
<dbReference type="GO" id="GO:0050660">
    <property type="term" value="F:flavin adenine dinucleotide binding"/>
    <property type="evidence" value="ECO:0007669"/>
    <property type="project" value="InterPro"/>
</dbReference>
<feature type="domain" description="Glucose-methanol-choline oxidoreductase N-terminal" evidence="5">
    <location>
        <begin position="95"/>
        <end position="109"/>
    </location>
</feature>
<evidence type="ECO:0000259" key="5">
    <source>
        <dbReference type="PROSITE" id="PS00624"/>
    </source>
</evidence>
<keyword evidence="4" id="KW-0274">FAD</keyword>
<evidence type="ECO:0000256" key="3">
    <source>
        <dbReference type="ARBA" id="ARBA00022630"/>
    </source>
</evidence>
<dbReference type="SUPFAM" id="SSF54373">
    <property type="entry name" value="FAD-linked reductases, C-terminal domain"/>
    <property type="match status" value="1"/>
</dbReference>
<reference evidence="6" key="1">
    <citation type="submission" date="2015-11" db="EMBL/GenBank/DDBJ databases">
        <title>De novo transcriptome assembly of four potential Pierce s Disease insect vectors from Arizona vineyards.</title>
        <authorList>
            <person name="Tassone E.E."/>
        </authorList>
    </citation>
    <scope>NUCLEOTIDE SEQUENCE</scope>
</reference>
<dbReference type="InterPro" id="IPR000172">
    <property type="entry name" value="GMC_OxRdtase_N"/>
</dbReference>
<protein>
    <recommendedName>
        <fullName evidence="5">Glucose-methanol-choline oxidoreductase N-terminal domain-containing protein</fullName>
    </recommendedName>
</protein>
<dbReference type="PANTHER" id="PTHR11552">
    <property type="entry name" value="GLUCOSE-METHANOL-CHOLINE GMC OXIDOREDUCTASE"/>
    <property type="match status" value="1"/>
</dbReference>
<dbReference type="GO" id="GO:0016614">
    <property type="term" value="F:oxidoreductase activity, acting on CH-OH group of donors"/>
    <property type="evidence" value="ECO:0007669"/>
    <property type="project" value="InterPro"/>
</dbReference>
<accession>A0A1B6HV98</accession>
<dbReference type="Gene3D" id="3.30.560.10">
    <property type="entry name" value="Glucose Oxidase, domain 3"/>
    <property type="match status" value="1"/>
</dbReference>
<evidence type="ECO:0000256" key="2">
    <source>
        <dbReference type="ARBA" id="ARBA00010790"/>
    </source>
</evidence>
<dbReference type="Pfam" id="PF00732">
    <property type="entry name" value="GMC_oxred_N"/>
    <property type="match status" value="1"/>
</dbReference>
<dbReference type="AlphaFoldDB" id="A0A1B6HV98"/>
<dbReference type="SUPFAM" id="SSF51905">
    <property type="entry name" value="FAD/NAD(P)-binding domain"/>
    <property type="match status" value="1"/>
</dbReference>
<comment type="similarity">
    <text evidence="2">Belongs to the GMC oxidoreductase family.</text>
</comment>
<evidence type="ECO:0000256" key="1">
    <source>
        <dbReference type="ARBA" id="ARBA00001974"/>
    </source>
</evidence>
<dbReference type="EMBL" id="GECU01029151">
    <property type="protein sequence ID" value="JAS78555.1"/>
    <property type="molecule type" value="Transcribed_RNA"/>
</dbReference>